<dbReference type="EMBL" id="CP016345">
    <property type="protein sequence ID" value="ANQ11444.1"/>
    <property type="molecule type" value="Genomic_DNA"/>
</dbReference>
<evidence type="ECO:0008006" key="3">
    <source>
        <dbReference type="Google" id="ProtNLM"/>
    </source>
</evidence>
<dbReference type="GeneID" id="70913573"/>
<accession>A0AAN0Y0D0</accession>
<name>A0AAN0Y0D0_VIBNA</name>
<gene>
    <name evidence="1" type="ORF">BA890_01140</name>
</gene>
<proteinExistence type="predicted"/>
<organism evidence="1 2">
    <name type="scientific">Vibrio natriegens NBRC 15636 = ATCC 14048 = DSM 759</name>
    <dbReference type="NCBI Taxonomy" id="1219067"/>
    <lineage>
        <taxon>Bacteria</taxon>
        <taxon>Pseudomonadati</taxon>
        <taxon>Pseudomonadota</taxon>
        <taxon>Gammaproteobacteria</taxon>
        <taxon>Vibrionales</taxon>
        <taxon>Vibrionaceae</taxon>
        <taxon>Vibrio</taxon>
    </lineage>
</organism>
<dbReference type="RefSeq" id="WP_020335766.1">
    <property type="nucleotide sequence ID" value="NZ_ATFJ01000038.1"/>
</dbReference>
<dbReference type="Proteomes" id="UP000092741">
    <property type="component" value="Chromosome 1"/>
</dbReference>
<evidence type="ECO:0000313" key="2">
    <source>
        <dbReference type="Proteomes" id="UP000092741"/>
    </source>
</evidence>
<evidence type="ECO:0000313" key="1">
    <source>
        <dbReference type="EMBL" id="ANQ11444.1"/>
    </source>
</evidence>
<sequence length="130" mass="14762">MRLILPSYKLITAVLFTLFLSACSSKPREVSAQVPLVNPIQQNVEGELIPEKYWLILSNPSSLYLQHSSATVYLGEFYTSALGNRCRTMDVVKGEKKTVYIACLLKNQQNNDTQWYITKNIVENASFLKL</sequence>
<dbReference type="KEGG" id="vna:PN96_12190"/>
<dbReference type="AlphaFoldDB" id="A0AAN0Y0D0"/>
<reference evidence="1 2" key="1">
    <citation type="submission" date="2016-07" db="EMBL/GenBank/DDBJ databases">
        <title>Developing Vibrio natriegens as a novel, fast-growing host for biotechnology.</title>
        <authorList>
            <person name="Weinstock M.T."/>
            <person name="Hesek E.D."/>
            <person name="Wilson C.M."/>
            <person name="Gibson D.G."/>
        </authorList>
    </citation>
    <scope>NUCLEOTIDE SEQUENCE [LARGE SCALE GENOMIC DNA]</scope>
    <source>
        <strain evidence="1 2">ATCC 14048</strain>
    </source>
</reference>
<keyword evidence="2" id="KW-1185">Reference proteome</keyword>
<protein>
    <recommendedName>
        <fullName evidence="3">Lipoprotein</fullName>
    </recommendedName>
</protein>
<dbReference type="PROSITE" id="PS51257">
    <property type="entry name" value="PROKAR_LIPOPROTEIN"/>
    <property type="match status" value="1"/>
</dbReference>